<evidence type="ECO:0000313" key="4">
    <source>
        <dbReference type="Proteomes" id="UP001597511"/>
    </source>
</evidence>
<dbReference type="InterPro" id="IPR043781">
    <property type="entry name" value="DUF5723"/>
</dbReference>
<keyword evidence="4" id="KW-1185">Reference proteome</keyword>
<gene>
    <name evidence="3" type="ORF">ACFS6H_00355</name>
</gene>
<name>A0ABW5ZYM7_9BACT</name>
<proteinExistence type="predicted"/>
<accession>A0ABW5ZYM7</accession>
<dbReference type="Proteomes" id="UP001597511">
    <property type="component" value="Unassembled WGS sequence"/>
</dbReference>
<reference evidence="4" key="1">
    <citation type="journal article" date="2019" name="Int. J. Syst. Evol. Microbiol.">
        <title>The Global Catalogue of Microorganisms (GCM) 10K type strain sequencing project: providing services to taxonomists for standard genome sequencing and annotation.</title>
        <authorList>
            <consortium name="The Broad Institute Genomics Platform"/>
            <consortium name="The Broad Institute Genome Sequencing Center for Infectious Disease"/>
            <person name="Wu L."/>
            <person name="Ma J."/>
        </authorList>
    </citation>
    <scope>NUCLEOTIDE SEQUENCE [LARGE SCALE GENOMIC DNA]</scope>
    <source>
        <strain evidence="4">KCTC 23299</strain>
    </source>
</reference>
<dbReference type="EMBL" id="JBHUOZ010000001">
    <property type="protein sequence ID" value="MFD2918134.1"/>
    <property type="molecule type" value="Genomic_DNA"/>
</dbReference>
<keyword evidence="1" id="KW-0732">Signal</keyword>
<evidence type="ECO:0000256" key="1">
    <source>
        <dbReference type="SAM" id="SignalP"/>
    </source>
</evidence>
<dbReference type="RefSeq" id="WP_386093709.1">
    <property type="nucleotide sequence ID" value="NZ_JBHUOZ010000001.1"/>
</dbReference>
<comment type="caution">
    <text evidence="3">The sequence shown here is derived from an EMBL/GenBank/DDBJ whole genome shotgun (WGS) entry which is preliminary data.</text>
</comment>
<dbReference type="Pfam" id="PF18990">
    <property type="entry name" value="DUF5723"/>
    <property type="match status" value="1"/>
</dbReference>
<sequence>MKRHLFIAALACSGLSVSAQDLPGFRTSNYNGVTGIFSNPANAAQNNYKWDVNLFGIGVGVGNNNASFGLKNIGELVKDDSLMNQFIGTRGRSTNALLGVDIKALSVLIGLDKKSGLALTTRGRMLLNATDLDGTLGKQIIDGNSGDGITFPYTINSDKNMRVTANAWSEIGLTYGRVLLDKGDHFIKAGVTAKYLAGVANAYVNVNRLQGTLTQNPVTDEVYLSNASGGLEIGTGGISLDDFDVAALTSFKSSGFGADLGLVYEWRPGYEAGTETAGNKYKLRVGVSVQDIGSIKYKKDMANSGGYTIDISGVEALNLNELGEQPIDDIKDYLDSKPQFFTPLSSTGSNYKVSLPTMLNLDVDYLILENLYVNAAAHINLVATDKKFFNTNYYNSFSVTPRYETRKLGVFLPLNYSALTSFNAGVAFRLGPVYLGSGSVLTALFNSSKQADVFLGVRFGGLR</sequence>
<feature type="chain" id="PRO_5045301091" evidence="1">
    <location>
        <begin position="20"/>
        <end position="463"/>
    </location>
</feature>
<evidence type="ECO:0000313" key="3">
    <source>
        <dbReference type="EMBL" id="MFD2918134.1"/>
    </source>
</evidence>
<organism evidence="3 4">
    <name type="scientific">Terrimonas rubra</name>
    <dbReference type="NCBI Taxonomy" id="1035890"/>
    <lineage>
        <taxon>Bacteria</taxon>
        <taxon>Pseudomonadati</taxon>
        <taxon>Bacteroidota</taxon>
        <taxon>Chitinophagia</taxon>
        <taxon>Chitinophagales</taxon>
        <taxon>Chitinophagaceae</taxon>
        <taxon>Terrimonas</taxon>
    </lineage>
</organism>
<feature type="signal peptide" evidence="1">
    <location>
        <begin position="1"/>
        <end position="19"/>
    </location>
</feature>
<protein>
    <submittedName>
        <fullName evidence="3">DUF5723 family protein</fullName>
    </submittedName>
</protein>
<feature type="domain" description="DUF5723" evidence="2">
    <location>
        <begin position="40"/>
        <end position="437"/>
    </location>
</feature>
<evidence type="ECO:0000259" key="2">
    <source>
        <dbReference type="Pfam" id="PF18990"/>
    </source>
</evidence>